<dbReference type="EMBL" id="JAIZAY010000013">
    <property type="protein sequence ID" value="KAJ8030269.1"/>
    <property type="molecule type" value="Genomic_DNA"/>
</dbReference>
<feature type="region of interest" description="Disordered" evidence="1">
    <location>
        <begin position="1"/>
        <end position="35"/>
    </location>
</feature>
<evidence type="ECO:0000256" key="1">
    <source>
        <dbReference type="SAM" id="MobiDB-lite"/>
    </source>
</evidence>
<proteinExistence type="predicted"/>
<evidence type="ECO:0000313" key="3">
    <source>
        <dbReference type="Proteomes" id="UP001152320"/>
    </source>
</evidence>
<dbReference type="AlphaFoldDB" id="A0A9Q1H1Q3"/>
<name>A0A9Q1H1Q3_HOLLE</name>
<reference evidence="2" key="1">
    <citation type="submission" date="2021-10" db="EMBL/GenBank/DDBJ databases">
        <title>Tropical sea cucumber genome reveals ecological adaptation and Cuvierian tubules defense mechanism.</title>
        <authorList>
            <person name="Chen T."/>
        </authorList>
    </citation>
    <scope>NUCLEOTIDE SEQUENCE</scope>
    <source>
        <strain evidence="2">Nanhai2018</strain>
        <tissue evidence="2">Muscle</tissue>
    </source>
</reference>
<sequence length="111" mass="12882">MAWRQETSDSWRNWGPSGNPYNPQETGESGGGPGFLELPTYRMSQNVLRFRVRGRKPLKIVIYRDGCYIRTIWQYQGDTNLCQINDVPGQYRVRLIDPQGRSKSEHATITY</sequence>
<dbReference type="Proteomes" id="UP001152320">
    <property type="component" value="Chromosome 13"/>
</dbReference>
<gene>
    <name evidence="2" type="ORF">HOLleu_26634</name>
</gene>
<keyword evidence="3" id="KW-1185">Reference proteome</keyword>
<protein>
    <submittedName>
        <fullName evidence="2">Uncharacterized protein</fullName>
    </submittedName>
</protein>
<accession>A0A9Q1H1Q3</accession>
<evidence type="ECO:0000313" key="2">
    <source>
        <dbReference type="EMBL" id="KAJ8030269.1"/>
    </source>
</evidence>
<organism evidence="2 3">
    <name type="scientific">Holothuria leucospilota</name>
    <name type="common">Black long sea cucumber</name>
    <name type="synonym">Mertensiothuria leucospilota</name>
    <dbReference type="NCBI Taxonomy" id="206669"/>
    <lineage>
        <taxon>Eukaryota</taxon>
        <taxon>Metazoa</taxon>
        <taxon>Echinodermata</taxon>
        <taxon>Eleutherozoa</taxon>
        <taxon>Echinozoa</taxon>
        <taxon>Holothuroidea</taxon>
        <taxon>Aspidochirotacea</taxon>
        <taxon>Aspidochirotida</taxon>
        <taxon>Holothuriidae</taxon>
        <taxon>Holothuria</taxon>
    </lineage>
</organism>
<comment type="caution">
    <text evidence="2">The sequence shown here is derived from an EMBL/GenBank/DDBJ whole genome shotgun (WGS) entry which is preliminary data.</text>
</comment>